<dbReference type="PANTHER" id="PTHR12135:SF0">
    <property type="entry name" value="DNA REPAIR PROTEIN COMPLEMENTING XP-C CELLS"/>
    <property type="match status" value="1"/>
</dbReference>
<dbReference type="GO" id="GO:0003697">
    <property type="term" value="F:single-stranded DNA binding"/>
    <property type="evidence" value="ECO:0000318"/>
    <property type="project" value="GO_Central"/>
</dbReference>
<dbReference type="Gene3D" id="3.90.260.10">
    <property type="entry name" value="Transglutaminase-like"/>
    <property type="match status" value="1"/>
</dbReference>
<dbReference type="GO" id="GO:0005737">
    <property type="term" value="C:cytoplasm"/>
    <property type="evidence" value="ECO:0000318"/>
    <property type="project" value="GO_Central"/>
</dbReference>
<comment type="subcellular location">
    <subcellularLocation>
        <location evidence="1">Nucleus</location>
    </subcellularLocation>
</comment>
<dbReference type="Proteomes" id="UP000002279">
    <property type="component" value="Chromosome X1"/>
</dbReference>
<dbReference type="GO" id="GO:0000111">
    <property type="term" value="C:nucleotide-excision repair factor 2 complex"/>
    <property type="evidence" value="ECO:0000318"/>
    <property type="project" value="GO_Central"/>
</dbReference>
<dbReference type="FunFam" id="2.20.20.110:FF:000001">
    <property type="entry name" value="DNA repair protein complementing XP-C cells"/>
    <property type="match status" value="1"/>
</dbReference>
<dbReference type="InterPro" id="IPR018325">
    <property type="entry name" value="Rad4/PNGase_transGLS-fold"/>
</dbReference>
<dbReference type="Pfam" id="PF10405">
    <property type="entry name" value="BHD_3"/>
    <property type="match status" value="1"/>
</dbReference>
<evidence type="ECO:0000259" key="10">
    <source>
        <dbReference type="SMART" id="SM01031"/>
    </source>
</evidence>
<name>A0A6I8PG45_ORNAN</name>
<dbReference type="Pfam" id="PF10404">
    <property type="entry name" value="BHD_2"/>
    <property type="match status" value="1"/>
</dbReference>
<feature type="domain" description="Rad4 beta-hairpin" evidence="10">
    <location>
        <begin position="667"/>
        <end position="727"/>
    </location>
</feature>
<evidence type="ECO:0000256" key="8">
    <source>
        <dbReference type="SAM" id="MobiDB-lite"/>
    </source>
</evidence>
<keyword evidence="5" id="KW-0238">DNA-binding</keyword>
<dbReference type="SUPFAM" id="SSF54001">
    <property type="entry name" value="Cysteine proteinases"/>
    <property type="match status" value="1"/>
</dbReference>
<feature type="compositionally biased region" description="Basic and acidic residues" evidence="8">
    <location>
        <begin position="377"/>
        <end position="388"/>
    </location>
</feature>
<feature type="compositionally biased region" description="Basic and acidic residues" evidence="8">
    <location>
        <begin position="400"/>
        <end position="428"/>
    </location>
</feature>
<feature type="region of interest" description="Disordered" evidence="8">
    <location>
        <begin position="1"/>
        <end position="130"/>
    </location>
</feature>
<dbReference type="SMART" id="SM01032">
    <property type="entry name" value="BHD_3"/>
    <property type="match status" value="1"/>
</dbReference>
<evidence type="ECO:0000256" key="3">
    <source>
        <dbReference type="ARBA" id="ARBA00022553"/>
    </source>
</evidence>
<dbReference type="Gene3D" id="2.20.20.110">
    <property type="entry name" value="Rad4, beta-hairpin domain BHD1"/>
    <property type="match status" value="1"/>
</dbReference>
<accession>A0A6I8PG45</accession>
<dbReference type="FunCoup" id="A0A6I8PG45">
    <property type="interactions" value="3266"/>
</dbReference>
<dbReference type="Gene3D" id="3.30.70.2460">
    <property type="entry name" value="Rad4, beta-hairpin domain BHD3"/>
    <property type="match status" value="1"/>
</dbReference>
<dbReference type="FunFam" id="3.30.70.2460:FF:000001">
    <property type="entry name" value="DNA repair protein Rad4 family"/>
    <property type="match status" value="1"/>
</dbReference>
<dbReference type="InParanoid" id="A0A6I8PG45"/>
<feature type="compositionally biased region" description="Basic and acidic residues" evidence="8">
    <location>
        <begin position="113"/>
        <end position="122"/>
    </location>
</feature>
<keyword evidence="6" id="KW-0234">DNA repair</keyword>
<dbReference type="Bgee" id="ENSOANG00000012272">
    <property type="expression patterns" value="Expressed in testis and 7 other cell types or tissues"/>
</dbReference>
<comment type="similarity">
    <text evidence="2">Belongs to the XPC family.</text>
</comment>
<evidence type="ECO:0000256" key="5">
    <source>
        <dbReference type="ARBA" id="ARBA00023125"/>
    </source>
</evidence>
<dbReference type="InterPro" id="IPR038765">
    <property type="entry name" value="Papain-like_cys_pep_sf"/>
</dbReference>
<feature type="domain" description="Rad4 beta-hairpin" evidence="9">
    <location>
        <begin position="613"/>
        <end position="665"/>
    </location>
</feature>
<dbReference type="NCBIfam" id="TIGR00605">
    <property type="entry name" value="rad4"/>
    <property type="match status" value="1"/>
</dbReference>
<evidence type="ECO:0000259" key="9">
    <source>
        <dbReference type="SMART" id="SM01030"/>
    </source>
</evidence>
<dbReference type="Pfam" id="PF10403">
    <property type="entry name" value="BHD_1"/>
    <property type="match status" value="1"/>
</dbReference>
<evidence type="ECO:0000259" key="11">
    <source>
        <dbReference type="SMART" id="SM01032"/>
    </source>
</evidence>
<dbReference type="Pfam" id="PF03835">
    <property type="entry name" value="Rad4"/>
    <property type="match status" value="1"/>
</dbReference>
<dbReference type="InterPro" id="IPR018326">
    <property type="entry name" value="Rad4_beta-hairpin_dom1"/>
</dbReference>
<evidence type="ECO:0000313" key="12">
    <source>
        <dbReference type="Ensembl" id="ENSOANP00000052916.1"/>
    </source>
</evidence>
<dbReference type="GO" id="GO:0006289">
    <property type="term" value="P:nucleotide-excision repair"/>
    <property type="evidence" value="ECO:0000318"/>
    <property type="project" value="GO_Central"/>
</dbReference>
<dbReference type="GO" id="GO:0003684">
    <property type="term" value="F:damaged DNA binding"/>
    <property type="evidence" value="ECO:0000318"/>
    <property type="project" value="GO_Central"/>
</dbReference>
<dbReference type="SMART" id="SM01030">
    <property type="entry name" value="BHD_1"/>
    <property type="match status" value="1"/>
</dbReference>
<dbReference type="InterPro" id="IPR018328">
    <property type="entry name" value="Rad4_beta-hairpin_dom3"/>
</dbReference>
<dbReference type="SMART" id="SM01031">
    <property type="entry name" value="BHD_2"/>
    <property type="match status" value="1"/>
</dbReference>
<keyword evidence="7" id="KW-0539">Nucleus</keyword>
<feature type="region of interest" description="Disordered" evidence="8">
    <location>
        <begin position="377"/>
        <end position="432"/>
    </location>
</feature>
<evidence type="ECO:0000256" key="1">
    <source>
        <dbReference type="ARBA" id="ARBA00004123"/>
    </source>
</evidence>
<evidence type="ECO:0000256" key="4">
    <source>
        <dbReference type="ARBA" id="ARBA00022763"/>
    </source>
</evidence>
<protein>
    <submittedName>
        <fullName evidence="12">XPC complex subunit, DNA damage recognition and repair factor</fullName>
    </submittedName>
</protein>
<evidence type="ECO:0000256" key="2">
    <source>
        <dbReference type="ARBA" id="ARBA00009525"/>
    </source>
</evidence>
<dbReference type="InterPro" id="IPR042488">
    <property type="entry name" value="Rad4_BHD3_sf"/>
</dbReference>
<evidence type="ECO:0000313" key="13">
    <source>
        <dbReference type="Proteomes" id="UP000002279"/>
    </source>
</evidence>
<evidence type="ECO:0000256" key="7">
    <source>
        <dbReference type="ARBA" id="ARBA00023242"/>
    </source>
</evidence>
<proteinExistence type="inferred from homology"/>
<keyword evidence="3" id="KW-0597">Phosphoprotein</keyword>
<keyword evidence="13" id="KW-1185">Reference proteome</keyword>
<dbReference type="GeneTree" id="ENSGT00390000005194"/>
<dbReference type="InterPro" id="IPR018026">
    <property type="entry name" value="DNA_repair_Rad4-like"/>
</dbReference>
<gene>
    <name evidence="12" type="primary">XPC</name>
</gene>
<feature type="compositionally biased region" description="Basic residues" evidence="8">
    <location>
        <begin position="60"/>
        <end position="69"/>
    </location>
</feature>
<feature type="domain" description="Rad4 beta-hairpin" evidence="11">
    <location>
        <begin position="734"/>
        <end position="808"/>
    </location>
</feature>
<dbReference type="InterPro" id="IPR018327">
    <property type="entry name" value="BHD_2"/>
</dbReference>
<dbReference type="PANTHER" id="PTHR12135">
    <property type="entry name" value="DNA REPAIR PROTEIN XP-C / RAD4"/>
    <property type="match status" value="1"/>
</dbReference>
<organism evidence="12 13">
    <name type="scientific">Ornithorhynchus anatinus</name>
    <name type="common">Duckbill platypus</name>
    <dbReference type="NCBI Taxonomy" id="9258"/>
    <lineage>
        <taxon>Eukaryota</taxon>
        <taxon>Metazoa</taxon>
        <taxon>Chordata</taxon>
        <taxon>Craniata</taxon>
        <taxon>Vertebrata</taxon>
        <taxon>Euteleostomi</taxon>
        <taxon>Mammalia</taxon>
        <taxon>Monotremata</taxon>
        <taxon>Ornithorhynchidae</taxon>
        <taxon>Ornithorhynchus</taxon>
    </lineage>
</organism>
<dbReference type="GO" id="GO:0006298">
    <property type="term" value="P:mismatch repair"/>
    <property type="evidence" value="ECO:0000318"/>
    <property type="project" value="GO_Central"/>
</dbReference>
<evidence type="ECO:0000256" key="6">
    <source>
        <dbReference type="ARBA" id="ARBA00023204"/>
    </source>
</evidence>
<keyword evidence="4" id="KW-0227">DNA damage</keyword>
<dbReference type="InterPro" id="IPR036985">
    <property type="entry name" value="Transglutaminase-like_sf"/>
</dbReference>
<dbReference type="InterPro" id="IPR004583">
    <property type="entry name" value="DNA_repair_Rad4"/>
</dbReference>
<dbReference type="AlphaFoldDB" id="A0A6I8PG45"/>
<sequence length="943" mass="107762">MARKRLGPGEPARELPAKRRKGDRPATRSCSTWRRGQQWEAAEDEKSQIPAENTHPSKVLLRKRKRRCKGPGDPAGDMAEKQGKAKAKLKHLKDEKDKDDDEWAGFSGRPSAFRREEPREPALKIASSDEDEWEDVEELTDCMPYEKKGSSSSFEPFWSSKPVEIEIETPEQAKLRERREKEQIEFQTYLRRTIKRFHKEVTEDMHKVHLLCLLADGLYRNTVCNMADLQAISFSIIPEEFTTVPPRNVNVFYLSNLVKWFTATFTINPNLPTEGQRSMEYTLSGRFAIYSARDEEELIHMFLLILRSLQFFTRLVLSLQPIPLKLHLAKSKKTSKFNFLEGPGVYTGKPELADRGEHGTSYFRSLWDDKGPEHSRDPLFMDRSQLDREDWEQPTSSKKCRAEEMQEAQRTRSATRDRMTPQVRYKEESDSDTDLRLISGDALPNVDYKLATWCPKPKKKPQNSARKLMATGPLEIKQPTIEAKTPSSSGTRRRKITFTDEEEEMRRATGTDQWLEVFCSEDDKWVSLDCVHGVVGEPEICFKYASKPVSYILGIDNDGCVQDVTKRYDPAWMTTTCKNRIDSAWLAKTLTPYETPFRARREKEELEFQTKLQDQPLPTAVGEYKNHPLYVLKRHLLKYEAIYPETPHILGYCRGEAVYSRSCVHTLHSKDTWLKQARVVRCGEVPYKMVKGYSNRARKARLADPHGQDQDDLALFGFWQTEPYQPPVAMDGKVPRNAYGNVYLFQPCMLPIGCVHLKLPNLHRVAHILGIDCVQAITGFEFYGGYSHPITDGYIVCEEHKEILIAAWVNEQEIIKQKESEVSGHRVSRALPAVKTGGVWGRTATQRGTQVFEIFPPCQHVDLRTHLWTPLVSSGLGGVTYPSGFVLPRVPKDHLRAKLTHCKAKAGLTAVHSGTDTLFPCAIGRGPGSVRQEMLPCLNQSMI</sequence>
<reference evidence="12" key="3">
    <citation type="submission" date="2025-09" db="UniProtKB">
        <authorList>
            <consortium name="Ensembl"/>
        </authorList>
    </citation>
    <scope>IDENTIFICATION</scope>
    <source>
        <strain evidence="12">Glennie</strain>
    </source>
</reference>
<reference evidence="12 13" key="1">
    <citation type="journal article" date="2008" name="Nature">
        <title>Genome analysis of the platypus reveals unique signatures of evolution.</title>
        <authorList>
            <person name="Warren W.C."/>
            <person name="Hillier L.W."/>
            <person name="Marshall Graves J.A."/>
            <person name="Birney E."/>
            <person name="Ponting C.P."/>
            <person name="Grutzner F."/>
            <person name="Belov K."/>
            <person name="Miller W."/>
            <person name="Clarke L."/>
            <person name="Chinwalla A.T."/>
            <person name="Yang S.P."/>
            <person name="Heger A."/>
            <person name="Locke D.P."/>
            <person name="Miethke P."/>
            <person name="Waters P.D."/>
            <person name="Veyrunes F."/>
            <person name="Fulton L."/>
            <person name="Fulton B."/>
            <person name="Graves T."/>
            <person name="Wallis J."/>
            <person name="Puente X.S."/>
            <person name="Lopez-Otin C."/>
            <person name="Ordonez G.R."/>
            <person name="Eichler E.E."/>
            <person name="Chen L."/>
            <person name="Cheng Z."/>
            <person name="Deakin J.E."/>
            <person name="Alsop A."/>
            <person name="Thompson K."/>
            <person name="Kirby P."/>
            <person name="Papenfuss A.T."/>
            <person name="Wakefield M.J."/>
            <person name="Olender T."/>
            <person name="Lancet D."/>
            <person name="Huttley G.A."/>
            <person name="Smit A.F."/>
            <person name="Pask A."/>
            <person name="Temple-Smith P."/>
            <person name="Batzer M.A."/>
            <person name="Walker J.A."/>
            <person name="Konkel M.K."/>
            <person name="Harris R.S."/>
            <person name="Whittington C.M."/>
            <person name="Wong E.S."/>
            <person name="Gemmell N.J."/>
            <person name="Buschiazzo E."/>
            <person name="Vargas Jentzsch I.M."/>
            <person name="Merkel A."/>
            <person name="Schmitz J."/>
            <person name="Zemann A."/>
            <person name="Churakov G."/>
            <person name="Kriegs J.O."/>
            <person name="Brosius J."/>
            <person name="Murchison E.P."/>
            <person name="Sachidanandam R."/>
            <person name="Smith C."/>
            <person name="Hannon G.J."/>
            <person name="Tsend-Ayush E."/>
            <person name="McMillan D."/>
            <person name="Attenborough R."/>
            <person name="Rens W."/>
            <person name="Ferguson-Smith M."/>
            <person name="Lefevre C.M."/>
            <person name="Sharp J.A."/>
            <person name="Nicholas K.R."/>
            <person name="Ray D.A."/>
            <person name="Kube M."/>
            <person name="Reinhardt R."/>
            <person name="Pringle T.H."/>
            <person name="Taylor J."/>
            <person name="Jones R.C."/>
            <person name="Nixon B."/>
            <person name="Dacheux J.L."/>
            <person name="Niwa H."/>
            <person name="Sekita Y."/>
            <person name="Huang X."/>
            <person name="Stark A."/>
            <person name="Kheradpour P."/>
            <person name="Kellis M."/>
            <person name="Flicek P."/>
            <person name="Chen Y."/>
            <person name="Webber C."/>
            <person name="Hardison R."/>
            <person name="Nelson J."/>
            <person name="Hallsworth-Pepin K."/>
            <person name="Delehaunty K."/>
            <person name="Markovic C."/>
            <person name="Minx P."/>
            <person name="Feng Y."/>
            <person name="Kremitzki C."/>
            <person name="Mitreva M."/>
            <person name="Glasscock J."/>
            <person name="Wylie T."/>
            <person name="Wohldmann P."/>
            <person name="Thiru P."/>
            <person name="Nhan M.N."/>
            <person name="Pohl C.S."/>
            <person name="Smith S.M."/>
            <person name="Hou S."/>
            <person name="Nefedov M."/>
            <person name="de Jong P.J."/>
            <person name="Renfree M.B."/>
            <person name="Mardis E.R."/>
            <person name="Wilson R.K."/>
        </authorList>
    </citation>
    <scope>NUCLEOTIDE SEQUENCE [LARGE SCALE GENOMIC DNA]</scope>
    <source>
        <strain evidence="12 13">Glennie</strain>
    </source>
</reference>
<reference evidence="12" key="2">
    <citation type="submission" date="2025-08" db="UniProtKB">
        <authorList>
            <consortium name="Ensembl"/>
        </authorList>
    </citation>
    <scope>IDENTIFICATION</scope>
    <source>
        <strain evidence="12">Glennie</strain>
    </source>
</reference>
<dbReference type="GO" id="GO:0071942">
    <property type="term" value="C:XPC complex"/>
    <property type="evidence" value="ECO:0000318"/>
    <property type="project" value="GO_Central"/>
</dbReference>
<dbReference type="Ensembl" id="ENSOANT00000064014.1">
    <property type="protein sequence ID" value="ENSOANP00000052916.1"/>
    <property type="gene ID" value="ENSOANG00000012272.3"/>
</dbReference>